<dbReference type="Pfam" id="PF05496">
    <property type="entry name" value="RuvB_N"/>
    <property type="match status" value="1"/>
</dbReference>
<comment type="caution">
    <text evidence="4">The sequence shown here is derived from an EMBL/GenBank/DDBJ whole genome shotgun (WGS) entry which is preliminary data.</text>
</comment>
<dbReference type="Gene3D" id="1.20.272.10">
    <property type="match status" value="1"/>
</dbReference>
<gene>
    <name evidence="4" type="ORF">MBVG_1500</name>
</gene>
<dbReference type="InterPro" id="IPR051314">
    <property type="entry name" value="AAA_ATPase_RarA/MGS1/WRNIP1"/>
</dbReference>
<dbReference type="OrthoDB" id="9778364at2"/>
<dbReference type="EMBL" id="AORH01000010">
    <property type="protein sequence ID" value="ENY70155.1"/>
    <property type="molecule type" value="Genomic_DNA"/>
</dbReference>
<dbReference type="SUPFAM" id="SSF52540">
    <property type="entry name" value="P-loop containing nucleoside triphosphate hydrolases"/>
    <property type="match status" value="1"/>
</dbReference>
<dbReference type="CDD" id="cd00009">
    <property type="entry name" value="AAA"/>
    <property type="match status" value="1"/>
</dbReference>
<evidence type="ECO:0000313" key="5">
    <source>
        <dbReference type="Proteomes" id="UP000013220"/>
    </source>
</evidence>
<dbReference type="STRING" id="1188235.MBVG_1500"/>
<dbReference type="InterPro" id="IPR008824">
    <property type="entry name" value="RuvB-like_N"/>
</dbReference>
<keyword evidence="1" id="KW-0547">Nucleotide-binding</keyword>
<reference evidence="4 5" key="1">
    <citation type="journal article" date="2013" name="Genome Announc.">
        <title>Draft Genome Sequences of Mycoplasma alkalescens, Mycoplasma arginini, and Mycoplasma bovigenitalium, Three Species with Equivocal Pathogenic Status for Cattle.</title>
        <authorList>
            <person name="Manso-Silvan L."/>
            <person name="Tardy F."/>
            <person name="Baranowski E."/>
            <person name="Barre A."/>
            <person name="Blanchard A."/>
            <person name="Breton M."/>
            <person name="Couture C."/>
            <person name="Citti C."/>
            <person name="Dordet-Frisoni E."/>
            <person name="Dupuy V."/>
            <person name="Gaurivaud P."/>
            <person name="Jacob D."/>
            <person name="Lemaitre C."/>
            <person name="Nikolski M."/>
            <person name="Nouvel L.X."/>
            <person name="Poumarat F."/>
            <person name="Thebault P."/>
            <person name="Theil S."/>
            <person name="Thiaucourt F."/>
            <person name="Sirand-Pugnet P."/>
        </authorList>
    </citation>
    <scope>NUCLEOTIDE SEQUENCE [LARGE SCALE GENOMIC DNA]</scope>
    <source>
        <strain evidence="4 5">51080</strain>
    </source>
</reference>
<dbReference type="InterPro" id="IPR027417">
    <property type="entry name" value="P-loop_NTPase"/>
</dbReference>
<evidence type="ECO:0000256" key="2">
    <source>
        <dbReference type="ARBA" id="ARBA00022840"/>
    </source>
</evidence>
<dbReference type="InterPro" id="IPR032423">
    <property type="entry name" value="AAA_assoc_2"/>
</dbReference>
<evidence type="ECO:0000256" key="1">
    <source>
        <dbReference type="ARBA" id="ARBA00022741"/>
    </source>
</evidence>
<dbReference type="Gene3D" id="3.40.50.300">
    <property type="entry name" value="P-loop containing nucleotide triphosphate hydrolases"/>
    <property type="match status" value="1"/>
</dbReference>
<dbReference type="PATRIC" id="fig|1188235.3.peg.158"/>
<dbReference type="Pfam" id="PF12002">
    <property type="entry name" value="MgsA_C"/>
    <property type="match status" value="1"/>
</dbReference>
<dbReference type="PANTHER" id="PTHR13779">
    <property type="entry name" value="WERNER HELICASE-INTERACTING PROTEIN 1 FAMILY MEMBER"/>
    <property type="match status" value="1"/>
</dbReference>
<dbReference type="SUPFAM" id="SSF48019">
    <property type="entry name" value="post-AAA+ oligomerization domain-like"/>
    <property type="match status" value="1"/>
</dbReference>
<sequence>MKNLANELRPKTLSQIIGQENNVKLLSKIVENKISTSFIFYGESGTGKTSAACALANDMNLKYALFNASIENKNRLLELLQDNQIIIIDEIHRLTKNVQDVLLSYLEFDKIIIYATTTENPYFRVNPALRSRMQILRFDKLDEKQVYLGIKDVIKNNFPELKINDDNIEKLVKYSSGDYRFCLNNLQMLALLGKDKEINEQLLKTIIPNINFYSDMNGDAHYDNLSAFHKSLRGSDVDASLYYGALILKTGDYQGLFRRITCVAYEDIALADPNIALRVEAALNAVERLGFPEANLPIFYLICYMALSPKSASTYKAMKNVQSYIEQGNVYDVPKILKEAHYSSASKLGNGVGYKWPHDYEGNWINQNYLPKQVNEKFFKPDWNDIDKIVNYYKSIETRKGKK</sequence>
<dbReference type="RefSeq" id="WP_004419216.1">
    <property type="nucleotide sequence ID" value="NZ_AORH01000010.1"/>
</dbReference>
<dbReference type="GO" id="GO:0003677">
    <property type="term" value="F:DNA binding"/>
    <property type="evidence" value="ECO:0007669"/>
    <property type="project" value="InterPro"/>
</dbReference>
<keyword evidence="2" id="KW-0067">ATP-binding</keyword>
<dbReference type="Gene3D" id="1.10.3710.10">
    <property type="entry name" value="DNA polymerase III clamp loader subunits, C-terminal domain"/>
    <property type="match status" value="1"/>
</dbReference>
<dbReference type="GO" id="GO:0005524">
    <property type="term" value="F:ATP binding"/>
    <property type="evidence" value="ECO:0007669"/>
    <property type="project" value="UniProtKB-KW"/>
</dbReference>
<dbReference type="GO" id="GO:0006310">
    <property type="term" value="P:DNA recombination"/>
    <property type="evidence" value="ECO:0007669"/>
    <property type="project" value="InterPro"/>
</dbReference>
<dbReference type="Proteomes" id="UP000013220">
    <property type="component" value="Unassembled WGS sequence"/>
</dbReference>
<dbReference type="InterPro" id="IPR003593">
    <property type="entry name" value="AAA+_ATPase"/>
</dbReference>
<dbReference type="GO" id="GO:0009378">
    <property type="term" value="F:four-way junction helicase activity"/>
    <property type="evidence" value="ECO:0007669"/>
    <property type="project" value="InterPro"/>
</dbReference>
<dbReference type="GO" id="GO:0000731">
    <property type="term" value="P:DNA synthesis involved in DNA repair"/>
    <property type="evidence" value="ECO:0007669"/>
    <property type="project" value="TreeGrafter"/>
</dbReference>
<keyword evidence="4" id="KW-0347">Helicase</keyword>
<feature type="domain" description="AAA+ ATPase" evidence="3">
    <location>
        <begin position="34"/>
        <end position="141"/>
    </location>
</feature>
<dbReference type="GO" id="GO:0008047">
    <property type="term" value="F:enzyme activator activity"/>
    <property type="evidence" value="ECO:0007669"/>
    <property type="project" value="TreeGrafter"/>
</dbReference>
<dbReference type="Gene3D" id="1.10.8.60">
    <property type="match status" value="1"/>
</dbReference>
<keyword evidence="5" id="KW-1185">Reference proteome</keyword>
<protein>
    <submittedName>
        <fullName evidence="4">ATPase, AAA family, putative helicase</fullName>
    </submittedName>
</protein>
<dbReference type="SMART" id="SM00382">
    <property type="entry name" value="AAA"/>
    <property type="match status" value="1"/>
</dbReference>
<accession>N9TVS0</accession>
<dbReference type="GO" id="GO:0006261">
    <property type="term" value="P:DNA-templated DNA replication"/>
    <property type="evidence" value="ECO:0007669"/>
    <property type="project" value="TreeGrafter"/>
</dbReference>
<proteinExistence type="predicted"/>
<dbReference type="InterPro" id="IPR008921">
    <property type="entry name" value="DNA_pol3_clamp-load_cplx_C"/>
</dbReference>
<dbReference type="GO" id="GO:0017116">
    <property type="term" value="F:single-stranded DNA helicase activity"/>
    <property type="evidence" value="ECO:0007669"/>
    <property type="project" value="TreeGrafter"/>
</dbReference>
<dbReference type="PANTHER" id="PTHR13779:SF7">
    <property type="entry name" value="ATPASE WRNIP1"/>
    <property type="match status" value="1"/>
</dbReference>
<keyword evidence="4" id="KW-0378">Hydrolase</keyword>
<dbReference type="Pfam" id="PF16193">
    <property type="entry name" value="AAA_assoc_2"/>
    <property type="match status" value="1"/>
</dbReference>
<organism evidence="4 5">
    <name type="scientific">Mycoplasmopsis bovigenitalium 51080</name>
    <dbReference type="NCBI Taxonomy" id="1188235"/>
    <lineage>
        <taxon>Bacteria</taxon>
        <taxon>Bacillati</taxon>
        <taxon>Mycoplasmatota</taxon>
        <taxon>Mycoplasmoidales</taxon>
        <taxon>Metamycoplasmataceae</taxon>
        <taxon>Mycoplasmopsis</taxon>
    </lineage>
</organism>
<dbReference type="InterPro" id="IPR021886">
    <property type="entry name" value="MgsA_C"/>
</dbReference>
<dbReference type="eggNOG" id="COG2256">
    <property type="taxonomic scope" value="Bacteria"/>
</dbReference>
<dbReference type="AlphaFoldDB" id="N9TVS0"/>
<evidence type="ECO:0000259" key="3">
    <source>
        <dbReference type="SMART" id="SM00382"/>
    </source>
</evidence>
<name>N9TVS0_9BACT</name>
<evidence type="ECO:0000313" key="4">
    <source>
        <dbReference type="EMBL" id="ENY70155.1"/>
    </source>
</evidence>